<evidence type="ECO:0000313" key="2">
    <source>
        <dbReference type="EMBL" id="MDH1341439.1"/>
    </source>
</evidence>
<accession>A0A379JXW2</accession>
<proteinExistence type="predicted"/>
<dbReference type="RefSeq" id="WP_255311608.1">
    <property type="nucleotide sequence ID" value="NZ_CAJQNA010000025.1"/>
</dbReference>
<protein>
    <submittedName>
        <fullName evidence="3">Uncharacterized protein</fullName>
    </submittedName>
</protein>
<organism evidence="3 6">
    <name type="scientific">Ectopseudomonas oleovorans</name>
    <name type="common">Pseudomonas oleovorans</name>
    <dbReference type="NCBI Taxonomy" id="301"/>
    <lineage>
        <taxon>Bacteria</taxon>
        <taxon>Pseudomonadati</taxon>
        <taxon>Pseudomonadota</taxon>
        <taxon>Gammaproteobacteria</taxon>
        <taxon>Pseudomonadales</taxon>
        <taxon>Pseudomonadaceae</taxon>
        <taxon>Ectopseudomonas</taxon>
    </lineage>
</organism>
<accession>A0A061D1I2</accession>
<name>A0A061D1I2_ECTOL</name>
<sequence>MTEEEIEALPPEQQKAVEEEIVQRMDERAKMQAQSEGNGHSY</sequence>
<gene>
    <name evidence="2" type="ORF">N5J11_20045</name>
    <name evidence="1" type="ORF">N7671_11605</name>
    <name evidence="3" type="ORF">NCTC10692_03981</name>
    <name evidence="4" type="ORF">NCTC10860_02494</name>
</gene>
<dbReference type="GeneID" id="300416440"/>
<dbReference type="Proteomes" id="UP001159292">
    <property type="component" value="Unassembled WGS sequence"/>
</dbReference>
<dbReference type="AlphaFoldDB" id="A0A061D1I2"/>
<dbReference type="EMBL" id="JAOEET010000026">
    <property type="protein sequence ID" value="MDH0567863.1"/>
    <property type="molecule type" value="Genomic_DNA"/>
</dbReference>
<evidence type="ECO:0000313" key="4">
    <source>
        <dbReference type="EMBL" id="SUD60165.1"/>
    </source>
</evidence>
<evidence type="ECO:0000313" key="6">
    <source>
        <dbReference type="Proteomes" id="UP000255303"/>
    </source>
</evidence>
<dbReference type="EMBL" id="JAOCJE010000001">
    <property type="protein sequence ID" value="MDH1341439.1"/>
    <property type="molecule type" value="Genomic_DNA"/>
</dbReference>
<dbReference type="Proteomes" id="UP000255303">
    <property type="component" value="Unassembled WGS sequence"/>
</dbReference>
<reference evidence="5 6" key="1">
    <citation type="submission" date="2018-06" db="EMBL/GenBank/DDBJ databases">
        <authorList>
            <consortium name="Pathogen Informatics"/>
            <person name="Doyle S."/>
        </authorList>
    </citation>
    <scope>NUCLEOTIDE SEQUENCE [LARGE SCALE GENOMIC DNA]</scope>
    <source>
        <strain evidence="3 6">NCTC10692</strain>
        <strain evidence="4 5">NCTC10860</strain>
    </source>
</reference>
<evidence type="ECO:0000313" key="5">
    <source>
        <dbReference type="Proteomes" id="UP000254084"/>
    </source>
</evidence>
<dbReference type="Proteomes" id="UP000254084">
    <property type="component" value="Unassembled WGS sequence"/>
</dbReference>
<reference evidence="1" key="2">
    <citation type="submission" date="2022-09" db="EMBL/GenBank/DDBJ databases">
        <title>Intensive care unit water sources are persistently colonized with multi-drug resistant bacteria and are the site of extensive horizontal gene transfer of antibiotic resistance genes.</title>
        <authorList>
            <person name="Diorio-Toth L."/>
        </authorList>
    </citation>
    <scope>NUCLEOTIDE SEQUENCE</scope>
    <source>
        <strain evidence="2">GD03704</strain>
        <strain evidence="1">GD04000</strain>
    </source>
</reference>
<dbReference type="EMBL" id="UGUW01000004">
    <property type="protein sequence ID" value="SUD60165.1"/>
    <property type="molecule type" value="Genomic_DNA"/>
</dbReference>
<dbReference type="Proteomes" id="UP001161697">
    <property type="component" value="Unassembled WGS sequence"/>
</dbReference>
<evidence type="ECO:0000313" key="3">
    <source>
        <dbReference type="EMBL" id="SUD53459.1"/>
    </source>
</evidence>
<evidence type="ECO:0000313" key="1">
    <source>
        <dbReference type="EMBL" id="MDH0567863.1"/>
    </source>
</evidence>
<dbReference type="EMBL" id="UGUV01000002">
    <property type="protein sequence ID" value="SUD53459.1"/>
    <property type="molecule type" value="Genomic_DNA"/>
</dbReference>